<accession>A0ABU6IWB4</accession>
<organism evidence="1 2">
    <name type="scientific">Adlercreutzia shanghongiae</name>
    <dbReference type="NCBI Taxonomy" id="3111773"/>
    <lineage>
        <taxon>Bacteria</taxon>
        <taxon>Bacillati</taxon>
        <taxon>Actinomycetota</taxon>
        <taxon>Coriobacteriia</taxon>
        <taxon>Eggerthellales</taxon>
        <taxon>Eggerthellaceae</taxon>
        <taxon>Adlercreutzia</taxon>
    </lineage>
</organism>
<dbReference type="Proteomes" id="UP001343724">
    <property type="component" value="Unassembled WGS sequence"/>
</dbReference>
<sequence>MAATAKRPLAASDIEFLGALRDELVTQDSCGNRDPRFWTVVERCEEPCWSEQAEFWALVDDDGDVVGRVDYEIETCDLRCVPSREGRKVVEDTLFLTLRECREHIARNRHNYKCPATYAQTAWRSPQFERLIGILQQIDWESLAERSDDDGR</sequence>
<comment type="caution">
    <text evidence="1">The sequence shown here is derived from an EMBL/GenBank/DDBJ whole genome shotgun (WGS) entry which is preliminary data.</text>
</comment>
<evidence type="ECO:0000313" key="1">
    <source>
        <dbReference type="EMBL" id="MEC4294028.1"/>
    </source>
</evidence>
<dbReference type="EMBL" id="JAYMFH010000001">
    <property type="protein sequence ID" value="MEC4294028.1"/>
    <property type="molecule type" value="Genomic_DNA"/>
</dbReference>
<proteinExistence type="predicted"/>
<reference evidence="1 2" key="1">
    <citation type="submission" date="2024-01" db="EMBL/GenBank/DDBJ databases">
        <title>novel species in genus Adlercreutzia.</title>
        <authorList>
            <person name="Liu X."/>
        </authorList>
    </citation>
    <scope>NUCLEOTIDE SEQUENCE [LARGE SCALE GENOMIC DNA]</scope>
    <source>
        <strain evidence="1 2">R22</strain>
    </source>
</reference>
<keyword evidence="2" id="KW-1185">Reference proteome</keyword>
<evidence type="ECO:0000313" key="2">
    <source>
        <dbReference type="Proteomes" id="UP001343724"/>
    </source>
</evidence>
<gene>
    <name evidence="1" type="ORF">VJ920_01725</name>
</gene>
<evidence type="ECO:0008006" key="3">
    <source>
        <dbReference type="Google" id="ProtNLM"/>
    </source>
</evidence>
<dbReference type="RefSeq" id="WP_326454268.1">
    <property type="nucleotide sequence ID" value="NZ_JAYMFH010000001.1"/>
</dbReference>
<name>A0ABU6IWB4_9ACTN</name>
<protein>
    <recommendedName>
        <fullName evidence="3">GNAT family N-acetyltransferase</fullName>
    </recommendedName>
</protein>